<name>A0A151P971_ALLMI</name>
<protein>
    <submittedName>
        <fullName evidence="1">Uncharacterized protein</fullName>
    </submittedName>
</protein>
<dbReference type="Proteomes" id="UP000050525">
    <property type="component" value="Unassembled WGS sequence"/>
</dbReference>
<accession>A0A151P971</accession>
<organism evidence="1 2">
    <name type="scientific">Alligator mississippiensis</name>
    <name type="common">American alligator</name>
    <dbReference type="NCBI Taxonomy" id="8496"/>
    <lineage>
        <taxon>Eukaryota</taxon>
        <taxon>Metazoa</taxon>
        <taxon>Chordata</taxon>
        <taxon>Craniata</taxon>
        <taxon>Vertebrata</taxon>
        <taxon>Euteleostomi</taxon>
        <taxon>Archelosauria</taxon>
        <taxon>Archosauria</taxon>
        <taxon>Crocodylia</taxon>
        <taxon>Alligatoridae</taxon>
        <taxon>Alligatorinae</taxon>
        <taxon>Alligator</taxon>
    </lineage>
</organism>
<evidence type="ECO:0000313" key="1">
    <source>
        <dbReference type="EMBL" id="KYO45641.1"/>
    </source>
</evidence>
<comment type="caution">
    <text evidence="1">The sequence shown here is derived from an EMBL/GenBank/DDBJ whole genome shotgun (WGS) entry which is preliminary data.</text>
</comment>
<dbReference type="AlphaFoldDB" id="A0A151P971"/>
<keyword evidence="2" id="KW-1185">Reference proteome</keyword>
<proteinExistence type="predicted"/>
<dbReference type="EMBL" id="AKHW03000533">
    <property type="protein sequence ID" value="KYO45641.1"/>
    <property type="molecule type" value="Genomic_DNA"/>
</dbReference>
<sequence>MYAINSSPKSQIFNPHTPTSWRSSLVTRWRSLGTTYRTRAPLYKLHNKRPSLLQRTGKYIVRNNPGLARI</sequence>
<gene>
    <name evidence="1" type="ORF">Y1Q_0021327</name>
</gene>
<reference evidence="1 2" key="1">
    <citation type="journal article" date="2012" name="Genome Biol.">
        <title>Sequencing three crocodilian genomes to illuminate the evolution of archosaurs and amniotes.</title>
        <authorList>
            <person name="St John J.A."/>
            <person name="Braun E.L."/>
            <person name="Isberg S.R."/>
            <person name="Miles L.G."/>
            <person name="Chong A.Y."/>
            <person name="Gongora J."/>
            <person name="Dalzell P."/>
            <person name="Moran C."/>
            <person name="Bed'hom B."/>
            <person name="Abzhanov A."/>
            <person name="Burgess S.C."/>
            <person name="Cooksey A.M."/>
            <person name="Castoe T.A."/>
            <person name="Crawford N.G."/>
            <person name="Densmore L.D."/>
            <person name="Drew J.C."/>
            <person name="Edwards S.V."/>
            <person name="Faircloth B.C."/>
            <person name="Fujita M.K."/>
            <person name="Greenwold M.J."/>
            <person name="Hoffmann F.G."/>
            <person name="Howard J.M."/>
            <person name="Iguchi T."/>
            <person name="Janes D.E."/>
            <person name="Khan S.Y."/>
            <person name="Kohno S."/>
            <person name="de Koning A.J."/>
            <person name="Lance S.L."/>
            <person name="McCarthy F.M."/>
            <person name="McCormack J.E."/>
            <person name="Merchant M.E."/>
            <person name="Peterson D.G."/>
            <person name="Pollock D.D."/>
            <person name="Pourmand N."/>
            <person name="Raney B.J."/>
            <person name="Roessler K.A."/>
            <person name="Sanford J.R."/>
            <person name="Sawyer R.H."/>
            <person name="Schmidt C.J."/>
            <person name="Triplett E.W."/>
            <person name="Tuberville T.D."/>
            <person name="Venegas-Anaya M."/>
            <person name="Howard J.T."/>
            <person name="Jarvis E.D."/>
            <person name="Guillette L.J.Jr."/>
            <person name="Glenn T.C."/>
            <person name="Green R.E."/>
            <person name="Ray D.A."/>
        </authorList>
    </citation>
    <scope>NUCLEOTIDE SEQUENCE [LARGE SCALE GENOMIC DNA]</scope>
    <source>
        <strain evidence="1">KSC_2009_1</strain>
    </source>
</reference>
<evidence type="ECO:0000313" key="2">
    <source>
        <dbReference type="Proteomes" id="UP000050525"/>
    </source>
</evidence>